<keyword evidence="2" id="KW-1185">Reference proteome</keyword>
<reference evidence="1" key="1">
    <citation type="submission" date="2014-09" db="EMBL/GenBank/DDBJ databases">
        <title>Draft genome sequence of an oleaginous Mucoromycotina fungus Mucor ambiguus NBRC6742.</title>
        <authorList>
            <person name="Takeda I."/>
            <person name="Yamane N."/>
            <person name="Morita T."/>
            <person name="Tamano K."/>
            <person name="Machida M."/>
            <person name="Baker S."/>
            <person name="Koike H."/>
        </authorList>
    </citation>
    <scope>NUCLEOTIDE SEQUENCE</scope>
    <source>
        <strain evidence="1">NBRC 6742</strain>
    </source>
</reference>
<accession>A0A0C9MZW0</accession>
<organism evidence="1">
    <name type="scientific">Mucor ambiguus</name>
    <dbReference type="NCBI Taxonomy" id="91626"/>
    <lineage>
        <taxon>Eukaryota</taxon>
        <taxon>Fungi</taxon>
        <taxon>Fungi incertae sedis</taxon>
        <taxon>Mucoromycota</taxon>
        <taxon>Mucoromycotina</taxon>
        <taxon>Mucoromycetes</taxon>
        <taxon>Mucorales</taxon>
        <taxon>Mucorineae</taxon>
        <taxon>Mucoraceae</taxon>
        <taxon>Mucor</taxon>
    </lineage>
</organism>
<protein>
    <submittedName>
        <fullName evidence="1">Uncharacterized protein</fullName>
    </submittedName>
</protein>
<evidence type="ECO:0000313" key="2">
    <source>
        <dbReference type="Proteomes" id="UP000053815"/>
    </source>
</evidence>
<dbReference type="AlphaFoldDB" id="A0A0C9MZW0"/>
<dbReference type="Proteomes" id="UP000053815">
    <property type="component" value="Unassembled WGS sequence"/>
</dbReference>
<proteinExistence type="predicted"/>
<gene>
    <name evidence="1" type="ORF">MAM1_0249d08719</name>
</gene>
<sequence length="78" mass="8341">MRVIFYPADQNGGIATNPTATFNLVRSDNAVIMNGLKLALQANTHYANIAAVTVQAMAPTATTWPLTENEMALASTPY</sequence>
<evidence type="ECO:0000313" key="1">
    <source>
        <dbReference type="EMBL" id="GAN09197.1"/>
    </source>
</evidence>
<name>A0A0C9MZW0_9FUNG</name>
<dbReference type="EMBL" id="DF836538">
    <property type="protein sequence ID" value="GAN09197.1"/>
    <property type="molecule type" value="Genomic_DNA"/>
</dbReference>